<dbReference type="SUPFAM" id="SSF53790">
    <property type="entry name" value="Tetrapyrrole methylase"/>
    <property type="match status" value="1"/>
</dbReference>
<dbReference type="GO" id="GO:0032259">
    <property type="term" value="P:methylation"/>
    <property type="evidence" value="ECO:0007669"/>
    <property type="project" value="UniProtKB-KW"/>
</dbReference>
<dbReference type="AlphaFoldDB" id="A0A4D7B492"/>
<comment type="similarity">
    <text evidence="1 8">Belongs to the precorrin methyltransferase family.</text>
</comment>
<name>A0A4D7B492_9HYPH</name>
<dbReference type="InterPro" id="IPR006366">
    <property type="entry name" value="CobA/CysG_C"/>
</dbReference>
<evidence type="ECO:0000313" key="10">
    <source>
        <dbReference type="EMBL" id="QCI68284.1"/>
    </source>
</evidence>
<organism evidence="10 11">
    <name type="scientific">Phreatobacter stygius</name>
    <dbReference type="NCBI Taxonomy" id="1940610"/>
    <lineage>
        <taxon>Bacteria</taxon>
        <taxon>Pseudomonadati</taxon>
        <taxon>Pseudomonadota</taxon>
        <taxon>Alphaproteobacteria</taxon>
        <taxon>Hyphomicrobiales</taxon>
        <taxon>Phreatobacteraceae</taxon>
        <taxon>Phreatobacter</taxon>
    </lineage>
</organism>
<evidence type="ECO:0000256" key="7">
    <source>
        <dbReference type="ARBA" id="ARBA00025705"/>
    </source>
</evidence>
<dbReference type="Gene3D" id="3.40.1010.10">
    <property type="entry name" value="Cobalt-precorrin-4 Transmethylase, Domain 1"/>
    <property type="match status" value="1"/>
</dbReference>
<dbReference type="NCBIfam" id="TIGR01469">
    <property type="entry name" value="cobA_cysG_Cterm"/>
    <property type="match status" value="1"/>
</dbReference>
<gene>
    <name evidence="10" type="primary">cobA</name>
    <name evidence="10" type="ORF">E8M01_31100</name>
</gene>
<keyword evidence="4 8" id="KW-0808">Transferase</keyword>
<keyword evidence="6" id="KW-0627">Porphyrin biosynthesis</keyword>
<dbReference type="CDD" id="cd11642">
    <property type="entry name" value="SUMT"/>
    <property type="match status" value="1"/>
</dbReference>
<dbReference type="Gene3D" id="3.30.950.10">
    <property type="entry name" value="Methyltransferase, Cobalt-precorrin-4 Transmethylase, Domain 2"/>
    <property type="match status" value="1"/>
</dbReference>
<dbReference type="UniPathway" id="UPA00262">
    <property type="reaction ID" value="UER00211"/>
</dbReference>
<dbReference type="InterPro" id="IPR003043">
    <property type="entry name" value="Uropor_MeTrfase_CS"/>
</dbReference>
<keyword evidence="11" id="KW-1185">Reference proteome</keyword>
<dbReference type="OrthoDB" id="9815856at2"/>
<dbReference type="NCBIfam" id="NF004790">
    <property type="entry name" value="PRK06136.1"/>
    <property type="match status" value="1"/>
</dbReference>
<evidence type="ECO:0000256" key="4">
    <source>
        <dbReference type="ARBA" id="ARBA00022679"/>
    </source>
</evidence>
<dbReference type="EC" id="2.1.1.107" evidence="2"/>
<evidence type="ECO:0000256" key="8">
    <source>
        <dbReference type="RuleBase" id="RU003960"/>
    </source>
</evidence>
<accession>A0A4D7B492</accession>
<dbReference type="Pfam" id="PF00590">
    <property type="entry name" value="TP_methylase"/>
    <property type="match status" value="1"/>
</dbReference>
<dbReference type="PANTHER" id="PTHR45790">
    <property type="entry name" value="SIROHEME SYNTHASE-RELATED"/>
    <property type="match status" value="1"/>
</dbReference>
<dbReference type="EMBL" id="CP039690">
    <property type="protein sequence ID" value="QCI68284.1"/>
    <property type="molecule type" value="Genomic_DNA"/>
</dbReference>
<dbReference type="PROSITE" id="PS00840">
    <property type="entry name" value="SUMT_2"/>
    <property type="match status" value="1"/>
</dbReference>
<dbReference type="RefSeq" id="WP_136963703.1">
    <property type="nucleotide sequence ID" value="NZ_CP039690.1"/>
</dbReference>
<evidence type="ECO:0000256" key="3">
    <source>
        <dbReference type="ARBA" id="ARBA00022603"/>
    </source>
</evidence>
<dbReference type="GO" id="GO:0004851">
    <property type="term" value="F:uroporphyrin-III C-methyltransferase activity"/>
    <property type="evidence" value="ECO:0007669"/>
    <property type="project" value="UniProtKB-EC"/>
</dbReference>
<dbReference type="InterPro" id="IPR050161">
    <property type="entry name" value="Siro_Cobalamin_biosynth"/>
</dbReference>
<reference evidence="10 11" key="1">
    <citation type="submission" date="2019-04" db="EMBL/GenBank/DDBJ databases">
        <title>Phreatobacter aquaticus sp. nov.</title>
        <authorList>
            <person name="Choi A."/>
        </authorList>
    </citation>
    <scope>NUCLEOTIDE SEQUENCE [LARGE SCALE GENOMIC DNA]</scope>
    <source>
        <strain evidence="10 11">KCTC 52518</strain>
    </source>
</reference>
<keyword evidence="5" id="KW-0949">S-adenosyl-L-methionine</keyword>
<evidence type="ECO:0000256" key="5">
    <source>
        <dbReference type="ARBA" id="ARBA00022691"/>
    </source>
</evidence>
<dbReference type="InterPro" id="IPR035996">
    <property type="entry name" value="4pyrrol_Methylase_sf"/>
</dbReference>
<sequence length="262" mass="26864">MTPSSFLPVFEPGTVWLVGAGPGDPGLLTLTAVHAIGQADVILHDALIDPRILTYARPGAILENAGKRGHRPSPKQSEISDMLVDHARQGRRVLRLKGGDPFVFGRGYEEALALAKAGIGFRIVPGVSSGLATLALHGIPATSRDSNHAVILATGHLAEDKTVDWATLARTGQPLVLYMAVANLTPITTALQAGGLAADTPAIAVHRATTGAEEVITTTLAALPGLAAAGRIHSPAVIAIGAIAPLRAAIAPYLAGVGEAVR</sequence>
<evidence type="ECO:0000256" key="2">
    <source>
        <dbReference type="ARBA" id="ARBA00012162"/>
    </source>
</evidence>
<evidence type="ECO:0000313" key="11">
    <source>
        <dbReference type="Proteomes" id="UP000298781"/>
    </source>
</evidence>
<dbReference type="InterPro" id="IPR014776">
    <property type="entry name" value="4pyrrole_Mease_sub2"/>
</dbReference>
<dbReference type="InterPro" id="IPR014777">
    <property type="entry name" value="4pyrrole_Mease_sub1"/>
</dbReference>
<evidence type="ECO:0000256" key="1">
    <source>
        <dbReference type="ARBA" id="ARBA00005879"/>
    </source>
</evidence>
<proteinExistence type="inferred from homology"/>
<comment type="pathway">
    <text evidence="7">Porphyrin-containing compound metabolism; siroheme biosynthesis; precorrin-2 from uroporphyrinogen III: step 1/1.</text>
</comment>
<keyword evidence="3 8" id="KW-0489">Methyltransferase</keyword>
<dbReference type="Proteomes" id="UP000298781">
    <property type="component" value="Chromosome"/>
</dbReference>
<feature type="domain" description="Tetrapyrrole methylase" evidence="9">
    <location>
        <begin position="14"/>
        <end position="223"/>
    </location>
</feature>
<protein>
    <recommendedName>
        <fullName evidence="2">uroporphyrinogen-III C-methyltransferase</fullName>
        <ecNumber evidence="2">2.1.1.107</ecNumber>
    </recommendedName>
</protein>
<dbReference type="GO" id="GO:0019354">
    <property type="term" value="P:siroheme biosynthetic process"/>
    <property type="evidence" value="ECO:0007669"/>
    <property type="project" value="UniProtKB-UniPathway"/>
</dbReference>
<dbReference type="PANTHER" id="PTHR45790:SF3">
    <property type="entry name" value="S-ADENOSYL-L-METHIONINE-DEPENDENT UROPORPHYRINOGEN III METHYLTRANSFERASE, CHLOROPLASTIC"/>
    <property type="match status" value="1"/>
</dbReference>
<dbReference type="FunFam" id="3.40.1010.10:FF:000001">
    <property type="entry name" value="Siroheme synthase"/>
    <property type="match status" value="1"/>
</dbReference>
<evidence type="ECO:0000259" key="9">
    <source>
        <dbReference type="Pfam" id="PF00590"/>
    </source>
</evidence>
<evidence type="ECO:0000256" key="6">
    <source>
        <dbReference type="ARBA" id="ARBA00023244"/>
    </source>
</evidence>
<dbReference type="InterPro" id="IPR000878">
    <property type="entry name" value="4pyrrol_Mease"/>
</dbReference>
<dbReference type="KEGG" id="pstg:E8M01_31100"/>